<evidence type="ECO:0000313" key="2">
    <source>
        <dbReference type="Proteomes" id="UP001063698"/>
    </source>
</evidence>
<proteinExistence type="predicted"/>
<gene>
    <name evidence="1" type="ORF">IPA_00040</name>
</gene>
<evidence type="ECO:0000313" key="1">
    <source>
        <dbReference type="EMBL" id="UXD21945.1"/>
    </source>
</evidence>
<sequence length="186" mass="20760">MKVEEASNLLGDMTLLIIEALRTKYGDRILQDICVRMPLYPAAGVALLLGHAGPPKCDELIPMIKGSISRAPSSINMGPFTINCQDDAAKFTNEIMKRVERICKEKGSEEALKYLAHEALKIPYLDELENGVLLNSLAFVPQILVYASHNNVDVTQDVIQAHTHMAQFISKVLTELREELKRCRGR</sequence>
<accession>A0A977PL47</accession>
<reference evidence="1" key="1">
    <citation type="submission" date="2013-11" db="EMBL/GenBank/DDBJ databases">
        <title>Comparative genomics of Ignicoccus.</title>
        <authorList>
            <person name="Podar M."/>
        </authorList>
    </citation>
    <scope>NUCLEOTIDE SEQUENCE</scope>
    <source>
        <strain evidence="1">DSM 13166</strain>
    </source>
</reference>
<dbReference type="KEGG" id="ipc:IPA_00040"/>
<keyword evidence="2" id="KW-1185">Reference proteome</keyword>
<dbReference type="EMBL" id="CP006868">
    <property type="protein sequence ID" value="UXD21945.1"/>
    <property type="molecule type" value="Genomic_DNA"/>
</dbReference>
<name>A0A977PL47_9CREN</name>
<organism evidence="1 2">
    <name type="scientific">Ignicoccus pacificus DSM 13166</name>
    <dbReference type="NCBI Taxonomy" id="940294"/>
    <lineage>
        <taxon>Archaea</taxon>
        <taxon>Thermoproteota</taxon>
        <taxon>Thermoprotei</taxon>
        <taxon>Desulfurococcales</taxon>
        <taxon>Desulfurococcaceae</taxon>
        <taxon>Ignicoccus</taxon>
    </lineage>
</organism>
<dbReference type="AlphaFoldDB" id="A0A977PL47"/>
<protein>
    <submittedName>
        <fullName evidence="1">Uncharacterized protein</fullName>
    </submittedName>
</protein>
<dbReference type="Proteomes" id="UP001063698">
    <property type="component" value="Chromosome"/>
</dbReference>